<sequence length="141" mass="16035">MRTTILTSLLVVLLSVANVYAGSPKTRVYSNNDDKTKEYVTVDKETSKALDKTVYKYSTDGSLQERVLYKWVDKEGWVGVQKYSYEYNNKGQVVDIAYTTWDQGISTWSLQSQHLQHIYDAQGELLAVVQVNAKDNLTAIK</sequence>
<feature type="signal peptide" evidence="1">
    <location>
        <begin position="1"/>
        <end position="21"/>
    </location>
</feature>
<protein>
    <recommendedName>
        <fullName evidence="3">DUF3836 domain-containing protein</fullName>
    </recommendedName>
</protein>
<reference evidence="2" key="1">
    <citation type="submission" date="2016-04" db="EMBL/GenBank/DDBJ databases">
        <authorList>
            <person name="Evans L.H."/>
            <person name="Alamgir A."/>
            <person name="Owens N."/>
            <person name="Weber N.D."/>
            <person name="Virtaneva K."/>
            <person name="Barbian K."/>
            <person name="Babar A."/>
            <person name="Rosenke K."/>
        </authorList>
    </citation>
    <scope>NUCLEOTIDE SEQUENCE</scope>
    <source>
        <strain evidence="2">86-2</strain>
    </source>
</reference>
<name>A0A212JLY0_9BACT</name>
<dbReference type="EMBL" id="FLUL01000001">
    <property type="protein sequence ID" value="SBW00436.1"/>
    <property type="molecule type" value="Genomic_DNA"/>
</dbReference>
<evidence type="ECO:0000256" key="1">
    <source>
        <dbReference type="SAM" id="SignalP"/>
    </source>
</evidence>
<evidence type="ECO:0008006" key="3">
    <source>
        <dbReference type="Google" id="ProtNLM"/>
    </source>
</evidence>
<dbReference type="InterPro" id="IPR024339">
    <property type="entry name" value="DUF3836"/>
</dbReference>
<keyword evidence="1" id="KW-0732">Signal</keyword>
<feature type="chain" id="PRO_5012419856" description="DUF3836 domain-containing protein" evidence="1">
    <location>
        <begin position="22"/>
        <end position="141"/>
    </location>
</feature>
<evidence type="ECO:0000313" key="2">
    <source>
        <dbReference type="EMBL" id="SBW00436.1"/>
    </source>
</evidence>
<dbReference type="Gene3D" id="2.40.128.720">
    <property type="match status" value="1"/>
</dbReference>
<organism evidence="2">
    <name type="scientific">uncultured Dysgonomonas sp</name>
    <dbReference type="NCBI Taxonomy" id="206096"/>
    <lineage>
        <taxon>Bacteria</taxon>
        <taxon>Pseudomonadati</taxon>
        <taxon>Bacteroidota</taxon>
        <taxon>Bacteroidia</taxon>
        <taxon>Bacteroidales</taxon>
        <taxon>Dysgonomonadaceae</taxon>
        <taxon>Dysgonomonas</taxon>
        <taxon>environmental samples</taxon>
    </lineage>
</organism>
<proteinExistence type="predicted"/>
<dbReference type="Pfam" id="PF12930">
    <property type="entry name" value="DUF3836"/>
    <property type="match status" value="1"/>
</dbReference>
<dbReference type="AlphaFoldDB" id="A0A212JLY0"/>
<accession>A0A212JLY0</accession>
<gene>
    <name evidence="2" type="ORF">KL86DYS2_11853</name>
</gene>